<feature type="region of interest" description="Disordered" evidence="1">
    <location>
        <begin position="97"/>
        <end position="121"/>
    </location>
</feature>
<dbReference type="GO" id="GO:0005739">
    <property type="term" value="C:mitochondrion"/>
    <property type="evidence" value="ECO:0007669"/>
    <property type="project" value="GOC"/>
</dbReference>
<dbReference type="Proteomes" id="UP000509704">
    <property type="component" value="Chromosome 5"/>
</dbReference>
<dbReference type="Pfam" id="PF20179">
    <property type="entry name" value="MSS51_C"/>
    <property type="match status" value="1"/>
</dbReference>
<evidence type="ECO:0000256" key="1">
    <source>
        <dbReference type="SAM" id="MobiDB-lite"/>
    </source>
</evidence>
<name>A0A7H9B4F7_ZYGMR</name>
<keyword evidence="4" id="KW-1185">Reference proteome</keyword>
<proteinExistence type="predicted"/>
<dbReference type="EMBL" id="CP058608">
    <property type="protein sequence ID" value="QLG73427.1"/>
    <property type="molecule type" value="Genomic_DNA"/>
</dbReference>
<dbReference type="GeneID" id="59237169"/>
<evidence type="ECO:0000313" key="3">
    <source>
        <dbReference type="EMBL" id="QLG73427.1"/>
    </source>
</evidence>
<dbReference type="OrthoDB" id="5282002at2759"/>
<dbReference type="GO" id="GO:0033617">
    <property type="term" value="P:mitochondrial respiratory chain complex IV assembly"/>
    <property type="evidence" value="ECO:0007669"/>
    <property type="project" value="TreeGrafter"/>
</dbReference>
<dbReference type="InterPro" id="IPR046824">
    <property type="entry name" value="Mss51-like_C"/>
</dbReference>
<gene>
    <name evidence="3" type="ORF">HG535_0E05110</name>
</gene>
<dbReference type="InterPro" id="IPR013272">
    <property type="entry name" value="Vps72/YL1_C"/>
</dbReference>
<evidence type="ECO:0000313" key="4">
    <source>
        <dbReference type="Proteomes" id="UP000509704"/>
    </source>
</evidence>
<dbReference type="AlphaFoldDB" id="A0A7H9B4F7"/>
<accession>A0A7H9B4F7</accession>
<dbReference type="KEGG" id="zmk:HG535_0E05110"/>
<dbReference type="Pfam" id="PF13824">
    <property type="entry name" value="zf-Mss51"/>
    <property type="match status" value="1"/>
</dbReference>
<dbReference type="SMART" id="SM00993">
    <property type="entry name" value="YL1_C"/>
    <property type="match status" value="1"/>
</dbReference>
<dbReference type="PANTHER" id="PTHR28069:SF1">
    <property type="entry name" value="PROTEIN MSS51, MITOCHONDRIAL"/>
    <property type="match status" value="1"/>
</dbReference>
<evidence type="ECO:0000259" key="2">
    <source>
        <dbReference type="SMART" id="SM00993"/>
    </source>
</evidence>
<dbReference type="PANTHER" id="PTHR28069">
    <property type="entry name" value="GH20023P"/>
    <property type="match status" value="1"/>
</dbReference>
<reference evidence="3 4" key="1">
    <citation type="submission" date="2020-07" db="EMBL/GenBank/DDBJ databases">
        <title>The yeast mating-type switching endonuclease HO is a domesticated member of an unorthodox homing genetic element family.</title>
        <authorList>
            <person name="Coughlan A.Y."/>
            <person name="Lombardi L."/>
            <person name="Braun-Galleani S."/>
            <person name="Martos A.R."/>
            <person name="Galeote V."/>
            <person name="Bigey F."/>
            <person name="Dequin S."/>
            <person name="Byrne K.P."/>
            <person name="Wolfe K.H."/>
        </authorList>
    </citation>
    <scope>NUCLEOTIDE SEQUENCE [LARGE SCALE GENOMIC DNA]</scope>
    <source>
        <strain evidence="3 4">NRRL Y-6702</strain>
    </source>
</reference>
<dbReference type="InterPro" id="IPR032717">
    <property type="entry name" value="Mss51_Znf"/>
</dbReference>
<dbReference type="RefSeq" id="XP_037145154.1">
    <property type="nucleotide sequence ID" value="XM_037289259.1"/>
</dbReference>
<protein>
    <recommendedName>
        <fullName evidence="2">Vps72/YL1 C-terminal domain-containing protein</fullName>
    </recommendedName>
</protein>
<organism evidence="3 4">
    <name type="scientific">Zygotorulaspora mrakii</name>
    <name type="common">Zygosaccharomyces mrakii</name>
    <dbReference type="NCBI Taxonomy" id="42260"/>
    <lineage>
        <taxon>Eukaryota</taxon>
        <taxon>Fungi</taxon>
        <taxon>Dikarya</taxon>
        <taxon>Ascomycota</taxon>
        <taxon>Saccharomycotina</taxon>
        <taxon>Saccharomycetes</taxon>
        <taxon>Saccharomycetales</taxon>
        <taxon>Saccharomycetaceae</taxon>
        <taxon>Zygotorulaspora</taxon>
    </lineage>
</organism>
<sequence>MASSLLKNLYHCLRAQKQTLQTPIFFFYNSSIYTRCKMIKREVESAFELGLFRLVINMSTMLTAAQFMAPLRGIPSARSVKLLSQKRSIIGFVRNALGLDPPPSPDEPTPDNRFHPWDQSPAGDLRERAARIRTLARCPVTGKEINYTCPLSGIPTHHSREAWEQDKAYHESKKYELLKKVNIYEHDLRSGRPFPEFDFPQDQDSDRTVNMTNWDLFFYTRQFYSMDTEFQLAAVTKMLSYPITIGAILHQFSPYSLNPKGPVTLEGLKSLAALRYTLYPYENKSISSVTKDRPMRLFILGARAEAQLPGHVWKQLQFLFPEQNFEIHFVGPECLLNKEKFQYVTSSTPVVKRIDETMSFVYHTDYFHVYHEAQDFFPYDPYLDVFFCFHPGFGAPETTATWMGDTLKALLETKCAIFTTGFNKTDLTRDVEVIKSKYGKEVDILMEPAKNVFGSTKWELNDMNPQEVYQFNMHVMGFRGKRYHAIEV</sequence>
<feature type="domain" description="Vps72/YL1 C-terminal" evidence="2">
    <location>
        <begin position="136"/>
        <end position="166"/>
    </location>
</feature>